<dbReference type="InterPro" id="IPR007712">
    <property type="entry name" value="RelE/ParE_toxin"/>
</dbReference>
<dbReference type="PANTHER" id="PTHR33755">
    <property type="entry name" value="TOXIN PARE1-RELATED"/>
    <property type="match status" value="1"/>
</dbReference>
<dbReference type="Proteomes" id="UP000260351">
    <property type="component" value="Unassembled WGS sequence"/>
</dbReference>
<gene>
    <name evidence="3" type="ORF">DZC52_04610</name>
</gene>
<dbReference type="RefSeq" id="WP_116649955.1">
    <property type="nucleotide sequence ID" value="NZ_QUZK01000021.1"/>
</dbReference>
<dbReference type="EMBL" id="QUZK01000021">
    <property type="protein sequence ID" value="RFF31349.1"/>
    <property type="molecule type" value="Genomic_DNA"/>
</dbReference>
<dbReference type="SUPFAM" id="SSF143011">
    <property type="entry name" value="RelE-like"/>
    <property type="match status" value="1"/>
</dbReference>
<evidence type="ECO:0000313" key="4">
    <source>
        <dbReference type="Proteomes" id="UP000260351"/>
    </source>
</evidence>
<keyword evidence="2" id="KW-1277">Toxin-antitoxin system</keyword>
<organism evidence="3 4">
    <name type="scientific">Wenzhouxiangella sediminis</name>
    <dbReference type="NCBI Taxonomy" id="1792836"/>
    <lineage>
        <taxon>Bacteria</taxon>
        <taxon>Pseudomonadati</taxon>
        <taxon>Pseudomonadota</taxon>
        <taxon>Gammaproteobacteria</taxon>
        <taxon>Chromatiales</taxon>
        <taxon>Wenzhouxiangellaceae</taxon>
        <taxon>Wenzhouxiangella</taxon>
    </lineage>
</organism>
<dbReference type="AlphaFoldDB" id="A0A3E1KAK6"/>
<comment type="similarity">
    <text evidence="1">Belongs to the RelE toxin family.</text>
</comment>
<evidence type="ECO:0000256" key="1">
    <source>
        <dbReference type="ARBA" id="ARBA00006226"/>
    </source>
</evidence>
<reference evidence="3 4" key="1">
    <citation type="submission" date="2018-08" db="EMBL/GenBank/DDBJ databases">
        <title>Wenzhouxiangella salilacus sp. nov., a novel bacterium isolated from a saline lake in Xinjiang Province, China.</title>
        <authorList>
            <person name="Han S."/>
        </authorList>
    </citation>
    <scope>NUCLEOTIDE SEQUENCE [LARGE SCALE GENOMIC DNA]</scope>
    <source>
        <strain evidence="3 4">XDB06</strain>
    </source>
</reference>
<protein>
    <submittedName>
        <fullName evidence="3">Type II toxin-antitoxin system RelE/ParE family toxin</fullName>
    </submittedName>
</protein>
<proteinExistence type="inferred from homology"/>
<sequence length="93" mass="11069">MKLRWTRLALADFEQVHDHIAQDNPEVARQIAQRILDASETLLDYPRIGRVGEDEDSREWRIDKTPYLLVYAIKGEVIELWRVWHLSRDPSTR</sequence>
<dbReference type="NCBIfam" id="TIGR02385">
    <property type="entry name" value="RelE_StbE"/>
    <property type="match status" value="1"/>
</dbReference>
<accession>A0A3E1KAK6</accession>
<name>A0A3E1KAK6_9GAMM</name>
<dbReference type="Pfam" id="PF05016">
    <property type="entry name" value="ParE_toxin"/>
    <property type="match status" value="1"/>
</dbReference>
<evidence type="ECO:0000313" key="3">
    <source>
        <dbReference type="EMBL" id="RFF31349.1"/>
    </source>
</evidence>
<dbReference type="InterPro" id="IPR035093">
    <property type="entry name" value="RelE/ParE_toxin_dom_sf"/>
</dbReference>
<evidence type="ECO:0000256" key="2">
    <source>
        <dbReference type="ARBA" id="ARBA00022649"/>
    </source>
</evidence>
<keyword evidence="4" id="KW-1185">Reference proteome</keyword>
<dbReference type="Gene3D" id="3.30.2310.20">
    <property type="entry name" value="RelE-like"/>
    <property type="match status" value="1"/>
</dbReference>
<dbReference type="OrthoDB" id="9798046at2"/>
<comment type="caution">
    <text evidence="3">The sequence shown here is derived from an EMBL/GenBank/DDBJ whole genome shotgun (WGS) entry which is preliminary data.</text>
</comment>
<dbReference type="InterPro" id="IPR051803">
    <property type="entry name" value="TA_system_RelE-like_toxin"/>
</dbReference>